<dbReference type="CDD" id="cd16887">
    <property type="entry name" value="YEATS"/>
    <property type="match status" value="1"/>
</dbReference>
<accession>D2V2W3</accession>
<dbReference type="PROSITE" id="PS50089">
    <property type="entry name" value="ZF_RING_2"/>
    <property type="match status" value="1"/>
</dbReference>
<dbReference type="eggNOG" id="KOG3149">
    <property type="taxonomic scope" value="Eukaryota"/>
</dbReference>
<name>D2V2W3_NAEGR</name>
<evidence type="ECO:0000256" key="4">
    <source>
        <dbReference type="ARBA" id="ARBA00023242"/>
    </source>
</evidence>
<dbReference type="eggNOG" id="KOG4159">
    <property type="taxonomic scope" value="Eukaryota"/>
</dbReference>
<dbReference type="AlphaFoldDB" id="D2V2W3"/>
<feature type="region of interest" description="Disordered" evidence="7">
    <location>
        <begin position="274"/>
        <end position="297"/>
    </location>
</feature>
<dbReference type="KEGG" id="ngr:NAEGRDRAFT_63139"/>
<dbReference type="RefSeq" id="XP_002681875.1">
    <property type="nucleotide sequence ID" value="XM_002681829.1"/>
</dbReference>
<evidence type="ECO:0000256" key="5">
    <source>
        <dbReference type="PROSITE-ProRule" id="PRU00175"/>
    </source>
</evidence>
<dbReference type="OMA" id="VRTQCNH"/>
<dbReference type="VEuPathDB" id="AmoebaDB:NAEGRDRAFT_63139"/>
<dbReference type="SUPFAM" id="SSF57850">
    <property type="entry name" value="RING/U-box"/>
    <property type="match status" value="1"/>
</dbReference>
<evidence type="ECO:0000256" key="6">
    <source>
        <dbReference type="PROSITE-ProRule" id="PRU00376"/>
    </source>
</evidence>
<dbReference type="InParanoid" id="D2V2W3"/>
<feature type="domain" description="RING-type" evidence="8">
    <location>
        <begin position="50"/>
        <end position="91"/>
    </location>
</feature>
<dbReference type="InterPro" id="IPR001841">
    <property type="entry name" value="Znf_RING"/>
</dbReference>
<dbReference type="Proteomes" id="UP000006671">
    <property type="component" value="Unassembled WGS sequence"/>
</dbReference>
<dbReference type="InterPro" id="IPR013083">
    <property type="entry name" value="Znf_RING/FYVE/PHD"/>
</dbReference>
<dbReference type="GO" id="GO:0005634">
    <property type="term" value="C:nucleus"/>
    <property type="evidence" value="ECO:0007669"/>
    <property type="project" value="UniProtKB-SubCell"/>
</dbReference>
<dbReference type="OrthoDB" id="16041at2759"/>
<dbReference type="Pfam" id="PF13445">
    <property type="entry name" value="zf-RING_UBOX"/>
    <property type="match status" value="1"/>
</dbReference>
<keyword evidence="4 6" id="KW-0539">Nucleus</keyword>
<dbReference type="PROSITE" id="PS51037">
    <property type="entry name" value="YEATS"/>
    <property type="match status" value="1"/>
</dbReference>
<keyword evidence="2 5" id="KW-0863">Zinc-finger</keyword>
<sequence length="297" mass="34107">MFINNNNNSLNPLTTTTTSRQQTSTGNNTTPINSSNNNNNSNPVISDFECPLCLNLLYEPVGFHCGHTFCKFCIERLLASNGSMNACPCCRAPFSDGNNSLITLKNIRPLLTLRNVLPMLFKEQYEMRRLEVEKERREYVQTQTIRKSFFIGNEHTVISRSDQNIHKWTMFVRMDSRENVSDFIHSVEYRLHPTFKPNVVVVDKAPFELTRFGWGYFTVKVKITFQSYLNKPAFATNHTLSFDGNGLMSQVEIDFLVKREQQSEIYIDIINSPTSEEDMSGEGMSSNNMFDDDEDVL</sequence>
<reference evidence="10 11" key="1">
    <citation type="journal article" date="2010" name="Cell">
        <title>The genome of Naegleria gruberi illuminates early eukaryotic versatility.</title>
        <authorList>
            <person name="Fritz-Laylin L.K."/>
            <person name="Prochnik S.E."/>
            <person name="Ginger M.L."/>
            <person name="Dacks J.B."/>
            <person name="Carpenter M.L."/>
            <person name="Field M.C."/>
            <person name="Kuo A."/>
            <person name="Paredez A."/>
            <person name="Chapman J."/>
            <person name="Pham J."/>
            <person name="Shu S."/>
            <person name="Neupane R."/>
            <person name="Cipriano M."/>
            <person name="Mancuso J."/>
            <person name="Tu H."/>
            <person name="Salamov A."/>
            <person name="Lindquist E."/>
            <person name="Shapiro H."/>
            <person name="Lucas S."/>
            <person name="Grigoriev I.V."/>
            <person name="Cande W.Z."/>
            <person name="Fulton C."/>
            <person name="Rokhsar D.S."/>
            <person name="Dawson S.C."/>
        </authorList>
    </citation>
    <scope>NUCLEOTIDE SEQUENCE [LARGE SCALE GENOMIC DNA]</scope>
    <source>
        <strain evidence="10 11">NEG-M</strain>
    </source>
</reference>
<dbReference type="GeneID" id="8855121"/>
<dbReference type="Pfam" id="PF03366">
    <property type="entry name" value="YEATS"/>
    <property type="match status" value="1"/>
</dbReference>
<dbReference type="Gene3D" id="2.60.40.1970">
    <property type="entry name" value="YEATS domain"/>
    <property type="match status" value="1"/>
</dbReference>
<proteinExistence type="predicted"/>
<evidence type="ECO:0000256" key="1">
    <source>
        <dbReference type="ARBA" id="ARBA00022723"/>
    </source>
</evidence>
<dbReference type="PROSITE" id="PS00518">
    <property type="entry name" value="ZF_RING_1"/>
    <property type="match status" value="1"/>
</dbReference>
<dbReference type="InterPro" id="IPR017907">
    <property type="entry name" value="Znf_RING_CS"/>
</dbReference>
<keyword evidence="1" id="KW-0479">Metal-binding</keyword>
<dbReference type="InterPro" id="IPR038704">
    <property type="entry name" value="YEAST_sf"/>
</dbReference>
<dbReference type="SMART" id="SM00184">
    <property type="entry name" value="RING"/>
    <property type="match status" value="1"/>
</dbReference>
<feature type="region of interest" description="Disordered" evidence="7">
    <location>
        <begin position="1"/>
        <end position="38"/>
    </location>
</feature>
<evidence type="ECO:0000256" key="3">
    <source>
        <dbReference type="ARBA" id="ARBA00022833"/>
    </source>
</evidence>
<gene>
    <name evidence="10" type="ORF">NAEGRDRAFT_63139</name>
</gene>
<evidence type="ECO:0000313" key="11">
    <source>
        <dbReference type="Proteomes" id="UP000006671"/>
    </source>
</evidence>
<evidence type="ECO:0000259" key="9">
    <source>
        <dbReference type="PROSITE" id="PS51037"/>
    </source>
</evidence>
<dbReference type="InterPro" id="IPR027370">
    <property type="entry name" value="Znf-RING_euk"/>
</dbReference>
<evidence type="ECO:0000256" key="2">
    <source>
        <dbReference type="ARBA" id="ARBA00022771"/>
    </source>
</evidence>
<dbReference type="InterPro" id="IPR055129">
    <property type="entry name" value="YEATS_dom"/>
</dbReference>
<evidence type="ECO:0000313" key="10">
    <source>
        <dbReference type="EMBL" id="EFC49131.1"/>
    </source>
</evidence>
<dbReference type="GO" id="GO:0006355">
    <property type="term" value="P:regulation of DNA-templated transcription"/>
    <property type="evidence" value="ECO:0007669"/>
    <property type="project" value="InterPro"/>
</dbReference>
<dbReference type="STRING" id="5762.D2V2W3"/>
<dbReference type="EMBL" id="GG738849">
    <property type="protein sequence ID" value="EFC49131.1"/>
    <property type="molecule type" value="Genomic_DNA"/>
</dbReference>
<organism evidence="11">
    <name type="scientific">Naegleria gruberi</name>
    <name type="common">Amoeba</name>
    <dbReference type="NCBI Taxonomy" id="5762"/>
    <lineage>
        <taxon>Eukaryota</taxon>
        <taxon>Discoba</taxon>
        <taxon>Heterolobosea</taxon>
        <taxon>Tetramitia</taxon>
        <taxon>Eutetramitia</taxon>
        <taxon>Vahlkampfiidae</taxon>
        <taxon>Naegleria</taxon>
    </lineage>
</organism>
<evidence type="ECO:0000256" key="7">
    <source>
        <dbReference type="SAM" id="MobiDB-lite"/>
    </source>
</evidence>
<dbReference type="Gene3D" id="3.30.40.10">
    <property type="entry name" value="Zinc/RING finger domain, C3HC4 (zinc finger)"/>
    <property type="match status" value="1"/>
</dbReference>
<dbReference type="CDD" id="cd16514">
    <property type="entry name" value="RING-HC_LONFs_rpt2"/>
    <property type="match status" value="1"/>
</dbReference>
<feature type="domain" description="YEATS" evidence="9">
    <location>
        <begin position="139"/>
        <end position="272"/>
    </location>
</feature>
<keyword evidence="3" id="KW-0862">Zinc</keyword>
<dbReference type="GO" id="GO:0008270">
    <property type="term" value="F:zinc ion binding"/>
    <property type="evidence" value="ECO:0007669"/>
    <property type="project" value="UniProtKB-KW"/>
</dbReference>
<keyword evidence="11" id="KW-1185">Reference proteome</keyword>
<dbReference type="InterPro" id="IPR005033">
    <property type="entry name" value="YEATS"/>
</dbReference>
<evidence type="ECO:0000259" key="8">
    <source>
        <dbReference type="PROSITE" id="PS50089"/>
    </source>
</evidence>
<protein>
    <submittedName>
        <fullName evidence="10">Predicted protein</fullName>
    </submittedName>
</protein>
<comment type="subcellular location">
    <subcellularLocation>
        <location evidence="6">Nucleus</location>
    </subcellularLocation>
</comment>
<dbReference type="PANTHER" id="PTHR23195">
    <property type="entry name" value="YEATS DOMAIN"/>
    <property type="match status" value="1"/>
</dbReference>